<dbReference type="RefSeq" id="WP_168084257.1">
    <property type="nucleotide sequence ID" value="NZ_JAAVJI010000006.1"/>
</dbReference>
<dbReference type="Pfam" id="PF02826">
    <property type="entry name" value="2-Hacid_dh_C"/>
    <property type="match status" value="1"/>
</dbReference>
<keyword evidence="2" id="KW-0520">NAD</keyword>
<evidence type="ECO:0000256" key="1">
    <source>
        <dbReference type="ARBA" id="ARBA00023002"/>
    </source>
</evidence>
<dbReference type="EMBL" id="JAAVJI010000006">
    <property type="protein sequence ID" value="NJP01682.1"/>
    <property type="molecule type" value="Genomic_DNA"/>
</dbReference>
<dbReference type="InterPro" id="IPR006140">
    <property type="entry name" value="D-isomer_DH_NAD-bd"/>
</dbReference>
<proteinExistence type="predicted"/>
<name>A0ABX0YFK2_9PSED</name>
<dbReference type="Gene3D" id="3.40.50.720">
    <property type="entry name" value="NAD(P)-binding Rossmann-like Domain"/>
    <property type="match status" value="2"/>
</dbReference>
<dbReference type="SUPFAM" id="SSF51735">
    <property type="entry name" value="NAD(P)-binding Rossmann-fold domains"/>
    <property type="match status" value="1"/>
</dbReference>
<sequence>MTQVVLVGPGKDVERVHSAMAALRPALSFCRPDEPQAAEADIAICWAPPPGSLGALPNLRLIHSVGAGADNIISEVSRDKNVLICRIVDPGHCQGMFEYVLWGVLHYHRHFDSMLQNQRTGTWQRPAQRAAYETTVGVMGLGTLGKACASGLARLGFNVRGWARGTHTLEGVKTFDSTQSGDFLSGVDILICLLPLTEETRGILCADTFSQLAPGAAVINCGRGAHLREDDLLQALEARSIRGALLDVFSVEPLPLGHPLWQTDGVIVTPHVASSASFKVIAQQILDNIDRLQAGELPVNRVDGDLGY</sequence>
<gene>
    <name evidence="4" type="ORF">HBH25_12585</name>
</gene>
<accession>A0ABX0YFK2</accession>
<dbReference type="PANTHER" id="PTHR43333">
    <property type="entry name" value="2-HACID_DH_C DOMAIN-CONTAINING PROTEIN"/>
    <property type="match status" value="1"/>
</dbReference>
<evidence type="ECO:0000256" key="2">
    <source>
        <dbReference type="ARBA" id="ARBA00023027"/>
    </source>
</evidence>
<comment type="caution">
    <text evidence="4">The sequence shown here is derived from an EMBL/GenBank/DDBJ whole genome shotgun (WGS) entry which is preliminary data.</text>
</comment>
<dbReference type="Proteomes" id="UP000746535">
    <property type="component" value="Unassembled WGS sequence"/>
</dbReference>
<evidence type="ECO:0000259" key="3">
    <source>
        <dbReference type="Pfam" id="PF02826"/>
    </source>
</evidence>
<protein>
    <submittedName>
        <fullName evidence="4">Glyoxylate/hydroxypyruvate reductase A</fullName>
    </submittedName>
</protein>
<feature type="domain" description="D-isomer specific 2-hydroxyacid dehydrogenase NAD-binding" evidence="3">
    <location>
        <begin position="103"/>
        <end position="273"/>
    </location>
</feature>
<evidence type="ECO:0000313" key="5">
    <source>
        <dbReference type="Proteomes" id="UP000746535"/>
    </source>
</evidence>
<keyword evidence="5" id="KW-1185">Reference proteome</keyword>
<evidence type="ECO:0000313" key="4">
    <source>
        <dbReference type="EMBL" id="NJP01682.1"/>
    </source>
</evidence>
<dbReference type="CDD" id="cd12164">
    <property type="entry name" value="GDH_like_2"/>
    <property type="match status" value="1"/>
</dbReference>
<dbReference type="SUPFAM" id="SSF52283">
    <property type="entry name" value="Formate/glycerate dehydrogenase catalytic domain-like"/>
    <property type="match status" value="1"/>
</dbReference>
<organism evidence="4 5">
    <name type="scientific">Pseudomonas quercus</name>
    <dbReference type="NCBI Taxonomy" id="2722792"/>
    <lineage>
        <taxon>Bacteria</taxon>
        <taxon>Pseudomonadati</taxon>
        <taxon>Pseudomonadota</taxon>
        <taxon>Gammaproteobacteria</taxon>
        <taxon>Pseudomonadales</taxon>
        <taxon>Pseudomonadaceae</taxon>
        <taxon>Pseudomonas</taxon>
    </lineage>
</organism>
<reference evidence="4 5" key="1">
    <citation type="submission" date="2020-03" db="EMBL/GenBank/DDBJ databases">
        <authorList>
            <person name="Wang L."/>
            <person name="He N."/>
            <person name="Li Y."/>
            <person name="Fang Y."/>
            <person name="Zhang F."/>
        </authorList>
    </citation>
    <scope>NUCLEOTIDE SEQUENCE [LARGE SCALE GENOMIC DNA]</scope>
    <source>
        <strain evidence="5">hsmgli-8</strain>
    </source>
</reference>
<dbReference type="PANTHER" id="PTHR43333:SF1">
    <property type="entry name" value="D-ISOMER SPECIFIC 2-HYDROXYACID DEHYDROGENASE NAD-BINDING DOMAIN-CONTAINING PROTEIN"/>
    <property type="match status" value="1"/>
</dbReference>
<keyword evidence="1" id="KW-0560">Oxidoreductase</keyword>
<dbReference type="InterPro" id="IPR036291">
    <property type="entry name" value="NAD(P)-bd_dom_sf"/>
</dbReference>